<dbReference type="Pfam" id="PF16271">
    <property type="entry name" value="DUF4924"/>
    <property type="match status" value="1"/>
</dbReference>
<dbReference type="AlphaFoldDB" id="A0AAW9SIC6"/>
<protein>
    <submittedName>
        <fullName evidence="1">DUF4924 family protein</fullName>
    </submittedName>
</protein>
<reference evidence="1 2" key="1">
    <citation type="submission" date="2024-04" db="EMBL/GenBank/DDBJ databases">
        <title>Novel genus in family Flammeovirgaceae.</title>
        <authorList>
            <person name="Nguyen T.H."/>
            <person name="Vuong T.Q."/>
            <person name="Le H."/>
            <person name="Kim S.-G."/>
        </authorList>
    </citation>
    <scope>NUCLEOTIDE SEQUENCE [LARGE SCALE GENOMIC DNA]</scope>
    <source>
        <strain evidence="1 2">JCM 23209</strain>
    </source>
</reference>
<keyword evidence="2" id="KW-1185">Reference proteome</keyword>
<gene>
    <name evidence="1" type="ORF">AAG747_21805</name>
</gene>
<accession>A0AAW9SIC6</accession>
<evidence type="ECO:0000313" key="1">
    <source>
        <dbReference type="EMBL" id="MEN7550571.1"/>
    </source>
</evidence>
<dbReference type="InterPro" id="IPR032574">
    <property type="entry name" value="DUF4924"/>
</dbReference>
<organism evidence="1 2">
    <name type="scientific">Rapidithrix thailandica</name>
    <dbReference type="NCBI Taxonomy" id="413964"/>
    <lineage>
        <taxon>Bacteria</taxon>
        <taxon>Pseudomonadati</taxon>
        <taxon>Bacteroidota</taxon>
        <taxon>Cytophagia</taxon>
        <taxon>Cytophagales</taxon>
        <taxon>Flammeovirgaceae</taxon>
        <taxon>Rapidithrix</taxon>
    </lineage>
</organism>
<name>A0AAW9SIC6_9BACT</name>
<dbReference type="RefSeq" id="WP_346823353.1">
    <property type="nucleotide sequence ID" value="NZ_JBDKWZ010000015.1"/>
</dbReference>
<dbReference type="Proteomes" id="UP001403385">
    <property type="component" value="Unassembled WGS sequence"/>
</dbReference>
<evidence type="ECO:0000313" key="2">
    <source>
        <dbReference type="Proteomes" id="UP001403385"/>
    </source>
</evidence>
<sequence length="178" mass="20942">MNLILQKKKENISEYLIKLYQTEDLIRSYELDLDRIYANIIVHLPVEEEEKMALRAWYKELLEEMKEKGLEVKGHVAEITDLLLALEQLHLELYKLDKNYKPVYEKAAEDIQKHIDLSEGLISNPVEVCLNTVYGYMLLRLDGGEVDDELNTRIQNFGEVLSYLSYRYKIKQTLDSVK</sequence>
<proteinExistence type="predicted"/>
<comment type="caution">
    <text evidence="1">The sequence shown here is derived from an EMBL/GenBank/DDBJ whole genome shotgun (WGS) entry which is preliminary data.</text>
</comment>
<dbReference type="EMBL" id="JBDKWZ010000015">
    <property type="protein sequence ID" value="MEN7550571.1"/>
    <property type="molecule type" value="Genomic_DNA"/>
</dbReference>